<reference evidence="1 2" key="1">
    <citation type="submission" date="2024-09" db="EMBL/GenBank/DDBJ databases">
        <title>Novel species of the genus Pelomonas and Roseateles isolated from streams.</title>
        <authorList>
            <person name="Lu H."/>
        </authorList>
    </citation>
    <scope>NUCLEOTIDE SEQUENCE [LARGE SCALE GENOMIC DNA]</scope>
    <source>
        <strain evidence="1 2">BYS96W</strain>
    </source>
</reference>
<evidence type="ECO:0000313" key="2">
    <source>
        <dbReference type="Proteomes" id="UP001606305"/>
    </source>
</evidence>
<dbReference type="EMBL" id="JBIGIA010000002">
    <property type="protein sequence ID" value="MFG6455716.1"/>
    <property type="molecule type" value="Genomic_DNA"/>
</dbReference>
<comment type="caution">
    <text evidence="1">The sequence shown here is derived from an EMBL/GenBank/DDBJ whole genome shotgun (WGS) entry which is preliminary data.</text>
</comment>
<evidence type="ECO:0000313" key="1">
    <source>
        <dbReference type="EMBL" id="MFG6455716.1"/>
    </source>
</evidence>
<dbReference type="InterPro" id="IPR006975">
    <property type="entry name" value="NifQ"/>
</dbReference>
<keyword evidence="2" id="KW-1185">Reference proteome</keyword>
<gene>
    <name evidence="1" type="ORF">ACG00X_02620</name>
</gene>
<dbReference type="RefSeq" id="WP_394486379.1">
    <property type="nucleotide sequence ID" value="NZ_JBIGIA010000002.1"/>
</dbReference>
<dbReference type="Pfam" id="PF04891">
    <property type="entry name" value="NifQ"/>
    <property type="match status" value="1"/>
</dbReference>
<organism evidence="1 2">
    <name type="scientific">Pelomonas nitida</name>
    <dbReference type="NCBI Taxonomy" id="3299027"/>
    <lineage>
        <taxon>Bacteria</taxon>
        <taxon>Pseudomonadati</taxon>
        <taxon>Pseudomonadota</taxon>
        <taxon>Betaproteobacteria</taxon>
        <taxon>Burkholderiales</taxon>
        <taxon>Sphaerotilaceae</taxon>
        <taxon>Roseateles</taxon>
    </lineage>
</organism>
<accession>A0ABW7G196</accession>
<sequence length="152" mass="16839">MSPAACFAAEDRPAAEQHMARLNAHGLPEPTALALQRQVQRRDEVDDVRELLLAHAAPGPDAARTAAVAEVIALACLGDNHLWQDLQLASRAELTALIERHFPRLAARNQPPMKWKKFFYRLLCEREAILICKSPSCAVCTDYAQCFGPELP</sequence>
<proteinExistence type="predicted"/>
<name>A0ABW7G196_9BURK</name>
<dbReference type="Proteomes" id="UP001606305">
    <property type="component" value="Unassembled WGS sequence"/>
</dbReference>
<protein>
    <submittedName>
        <fullName evidence="1">Nitrogen fixation protein NifQ</fullName>
    </submittedName>
</protein>